<dbReference type="PANTHER" id="PTHR30627">
    <property type="entry name" value="PEPTIDOGLYCAN D,D-TRANSPEPTIDASE"/>
    <property type="match status" value="1"/>
</dbReference>
<dbReference type="CDD" id="cd06575">
    <property type="entry name" value="PASTA_Pbp2x-like_2"/>
    <property type="match status" value="1"/>
</dbReference>
<dbReference type="SUPFAM" id="SSF54184">
    <property type="entry name" value="Penicillin-binding protein 2x (pbp-2x), c-terminal domain"/>
    <property type="match status" value="2"/>
</dbReference>
<evidence type="ECO:0000256" key="1">
    <source>
        <dbReference type="ARBA" id="ARBA00004162"/>
    </source>
</evidence>
<dbReference type="SMART" id="SM00740">
    <property type="entry name" value="PASTA"/>
    <property type="match status" value="2"/>
</dbReference>
<comment type="similarity">
    <text evidence="2">Belongs to the transpeptidase family.</text>
</comment>
<dbReference type="InterPro" id="IPR036138">
    <property type="entry name" value="PBP_dimer_sf"/>
</dbReference>
<dbReference type="Gene3D" id="3.90.1310.10">
    <property type="entry name" value="Penicillin-binding protein 2a (Domain 2)"/>
    <property type="match status" value="1"/>
</dbReference>
<dbReference type="RefSeq" id="WP_379980975.1">
    <property type="nucleotide sequence ID" value="NZ_JBHUMO010000039.1"/>
</dbReference>
<comment type="subcellular location">
    <subcellularLocation>
        <location evidence="1">Cell membrane</location>
        <topology evidence="1">Single-pass membrane protein</topology>
    </subcellularLocation>
</comment>
<dbReference type="Proteomes" id="UP001597427">
    <property type="component" value="Unassembled WGS sequence"/>
</dbReference>
<dbReference type="Pfam" id="PF03717">
    <property type="entry name" value="PBP_dimer"/>
    <property type="match status" value="1"/>
</dbReference>
<feature type="domain" description="PASTA" evidence="5">
    <location>
        <begin position="622"/>
        <end position="682"/>
    </location>
</feature>
<dbReference type="PANTHER" id="PTHR30627:SF26">
    <property type="entry name" value="PENICILLIN-BINDING PROTEIN 2B"/>
    <property type="match status" value="1"/>
</dbReference>
<dbReference type="SUPFAM" id="SSF56519">
    <property type="entry name" value="Penicillin binding protein dimerisation domain"/>
    <property type="match status" value="1"/>
</dbReference>
<dbReference type="Gene3D" id="2.20.70.70">
    <property type="match status" value="1"/>
</dbReference>
<protein>
    <submittedName>
        <fullName evidence="6">Penicillin-binding transpeptidase domain-containing protein</fullName>
    </submittedName>
</protein>
<keyword evidence="4" id="KW-1133">Transmembrane helix</keyword>
<feature type="domain" description="PASTA" evidence="5">
    <location>
        <begin position="683"/>
        <end position="739"/>
    </location>
</feature>
<dbReference type="InterPro" id="IPR012338">
    <property type="entry name" value="Beta-lactam/transpept-like"/>
</dbReference>
<dbReference type="Pfam" id="PF00905">
    <property type="entry name" value="Transpeptidase"/>
    <property type="match status" value="1"/>
</dbReference>
<name>A0ABW5TK06_9ENTE</name>
<evidence type="ECO:0000259" key="5">
    <source>
        <dbReference type="PROSITE" id="PS51178"/>
    </source>
</evidence>
<dbReference type="Gene3D" id="3.30.70.2110">
    <property type="match status" value="1"/>
</dbReference>
<reference evidence="7" key="1">
    <citation type="journal article" date="2019" name="Int. J. Syst. Evol. Microbiol.">
        <title>The Global Catalogue of Microorganisms (GCM) 10K type strain sequencing project: providing services to taxonomists for standard genome sequencing and annotation.</title>
        <authorList>
            <consortium name="The Broad Institute Genomics Platform"/>
            <consortium name="The Broad Institute Genome Sequencing Center for Infectious Disease"/>
            <person name="Wu L."/>
            <person name="Ma J."/>
        </authorList>
    </citation>
    <scope>NUCLEOTIDE SEQUENCE [LARGE SCALE GENOMIC DNA]</scope>
    <source>
        <strain evidence="7">TISTR 932</strain>
    </source>
</reference>
<gene>
    <name evidence="6" type="ORF">ACFSR0_06260</name>
</gene>
<dbReference type="InterPro" id="IPR001460">
    <property type="entry name" value="PCN-bd_Tpept"/>
</dbReference>
<evidence type="ECO:0000256" key="2">
    <source>
        <dbReference type="ARBA" id="ARBA00007171"/>
    </source>
</evidence>
<sequence length="741" mass="82370">MSLKEKTKRYFNKKNKSPKNNRKIVGIILFSMTFVMFFLFVIQLTKIVVIGEVANVSLEDKTKQLYQGSKIVKAKRGTIYDRNGIAIAEDATSYSAYATLSKTYTSGNKKLYAQKKDFEKLVAILAKEISGFDKKKALSALENGAKDNLWLVEFSQAKNLTLKQRTAIETDLKNEDLVGIYFNDNQARMYPNGEFASHLIGYTDLEENKSGEKELVGKMGIEAAYDDILKGTNGKIVYQRDNYQNPLPGTVSETVAAKDGKDIYTTLDSRLQVYLEKYMKEYYEKLEAKTMTAMLVKADTGEILAMDQQPSFDPETKKGLGTEYDPNFNWANTLVEEPYEPGSTMKIMTTAAAITQGVYDPNETYQGGKIEIADATIDDWDHGEKGMLTMRQALSWSSNKGMVILEQKMPDAWRQYLKKFGFGQSTYSGLVNESAGTLPSTNIVDTAMSAFGQSIGVTNFQMMQAFTAIANNGKMLKPQYITKIVNPNTNKVTVMEPEVVGNPVTEEATKQVREYMRDTTENEEYGIAYGKYNVPGYHVSVKTGTAQISENGTYLKGENDYIYSAVSMVPSENPEYIFYLTIKQPKKYDYNALSDITNAILKRAMDLTSSDATTDGSSTEPSTEKIKIDDYRNLATTTAATAAQKSGLDPIVLGEGSKVKSQSIEAGKTVLAGEKLLLLTNDDAVTMPDITGWSKTDILKLTDLLKIDVKFEGEGYATSQNIEAYSTVGKQKLTVVLKENQ</sequence>
<evidence type="ECO:0000313" key="6">
    <source>
        <dbReference type="EMBL" id="MFD2729023.1"/>
    </source>
</evidence>
<dbReference type="PROSITE" id="PS51178">
    <property type="entry name" value="PASTA"/>
    <property type="match status" value="2"/>
</dbReference>
<keyword evidence="7" id="KW-1185">Reference proteome</keyword>
<organism evidence="6 7">
    <name type="scientific">Enterococcus camelliae</name>
    <dbReference type="NCBI Taxonomy" id="453959"/>
    <lineage>
        <taxon>Bacteria</taxon>
        <taxon>Bacillati</taxon>
        <taxon>Bacillota</taxon>
        <taxon>Bacilli</taxon>
        <taxon>Lactobacillales</taxon>
        <taxon>Enterococcaceae</taxon>
        <taxon>Enterococcus</taxon>
    </lineage>
</organism>
<accession>A0ABW5TK06</accession>
<dbReference type="InterPro" id="IPR050515">
    <property type="entry name" value="Beta-lactam/transpept"/>
</dbReference>
<dbReference type="InterPro" id="IPR005311">
    <property type="entry name" value="PBP_dimer"/>
</dbReference>
<dbReference type="EMBL" id="JBHUMO010000039">
    <property type="protein sequence ID" value="MFD2729023.1"/>
    <property type="molecule type" value="Genomic_DNA"/>
</dbReference>
<evidence type="ECO:0000256" key="3">
    <source>
        <dbReference type="ARBA" id="ARBA00023136"/>
    </source>
</evidence>
<dbReference type="Pfam" id="PF03793">
    <property type="entry name" value="PASTA"/>
    <property type="match status" value="2"/>
</dbReference>
<dbReference type="Gene3D" id="3.40.710.10">
    <property type="entry name" value="DD-peptidase/beta-lactamase superfamily"/>
    <property type="match status" value="1"/>
</dbReference>
<keyword evidence="4" id="KW-0812">Transmembrane</keyword>
<keyword evidence="3 4" id="KW-0472">Membrane</keyword>
<proteinExistence type="inferred from homology"/>
<dbReference type="CDD" id="cd06576">
    <property type="entry name" value="PASTA_Pbp2x-like_1"/>
    <property type="match status" value="1"/>
</dbReference>
<dbReference type="InterPro" id="IPR005543">
    <property type="entry name" value="PASTA_dom"/>
</dbReference>
<comment type="caution">
    <text evidence="6">The sequence shown here is derived from an EMBL/GenBank/DDBJ whole genome shotgun (WGS) entry which is preliminary data.</text>
</comment>
<evidence type="ECO:0000256" key="4">
    <source>
        <dbReference type="SAM" id="Phobius"/>
    </source>
</evidence>
<feature type="transmembrane region" description="Helical" evidence="4">
    <location>
        <begin position="21"/>
        <end position="42"/>
    </location>
</feature>
<dbReference type="SUPFAM" id="SSF56601">
    <property type="entry name" value="beta-lactamase/transpeptidase-like"/>
    <property type="match status" value="1"/>
</dbReference>
<evidence type="ECO:0000313" key="7">
    <source>
        <dbReference type="Proteomes" id="UP001597427"/>
    </source>
</evidence>